<feature type="region of interest" description="Disordered" evidence="1">
    <location>
        <begin position="38"/>
        <end position="151"/>
    </location>
</feature>
<dbReference type="EMBL" id="KZ678133">
    <property type="protein sequence ID" value="PSN69088.1"/>
    <property type="molecule type" value="Genomic_DNA"/>
</dbReference>
<sequence length="151" mass="16650">MPLKPPSPPDSHANPPTLTPLARPYIYVRATTLHSLTATKPLAQHTPALARHRSIRRPGTELSNKGSPLPAAPHQLHRHHHHHHRYHRLKTHSIAQRATPDLAAPLPWSTSPPPPPPTPTPTPTLHPVPASRRGSRRRSQSLGKPANRANH</sequence>
<evidence type="ECO:0000313" key="3">
    <source>
        <dbReference type="Proteomes" id="UP000240883"/>
    </source>
</evidence>
<protein>
    <submittedName>
        <fullName evidence="2">Uncharacterized protein</fullName>
    </submittedName>
</protein>
<accession>A0A2T2NVH4</accession>
<dbReference type="Proteomes" id="UP000240883">
    <property type="component" value="Unassembled WGS sequence"/>
</dbReference>
<gene>
    <name evidence="2" type="ORF">BS50DRAFT_572265</name>
</gene>
<evidence type="ECO:0000256" key="1">
    <source>
        <dbReference type="SAM" id="MobiDB-lite"/>
    </source>
</evidence>
<proteinExistence type="predicted"/>
<feature type="compositionally biased region" description="Basic residues" evidence="1">
    <location>
        <begin position="75"/>
        <end position="91"/>
    </location>
</feature>
<name>A0A2T2NVH4_CORCC</name>
<dbReference type="AlphaFoldDB" id="A0A2T2NVH4"/>
<reference evidence="2 3" key="1">
    <citation type="journal article" date="2018" name="Front. Microbiol.">
        <title>Genome-Wide Analysis of Corynespora cassiicola Leaf Fall Disease Putative Effectors.</title>
        <authorList>
            <person name="Lopez D."/>
            <person name="Ribeiro S."/>
            <person name="Label P."/>
            <person name="Fumanal B."/>
            <person name="Venisse J.S."/>
            <person name="Kohler A."/>
            <person name="de Oliveira R.R."/>
            <person name="Labutti K."/>
            <person name="Lipzen A."/>
            <person name="Lail K."/>
            <person name="Bauer D."/>
            <person name="Ohm R.A."/>
            <person name="Barry K.W."/>
            <person name="Spatafora J."/>
            <person name="Grigoriev I.V."/>
            <person name="Martin F.M."/>
            <person name="Pujade-Renaud V."/>
        </authorList>
    </citation>
    <scope>NUCLEOTIDE SEQUENCE [LARGE SCALE GENOMIC DNA]</scope>
    <source>
        <strain evidence="2 3">Philippines</strain>
    </source>
</reference>
<evidence type="ECO:0000313" key="2">
    <source>
        <dbReference type="EMBL" id="PSN69088.1"/>
    </source>
</evidence>
<keyword evidence="3" id="KW-1185">Reference proteome</keyword>
<organism evidence="2 3">
    <name type="scientific">Corynespora cassiicola Philippines</name>
    <dbReference type="NCBI Taxonomy" id="1448308"/>
    <lineage>
        <taxon>Eukaryota</taxon>
        <taxon>Fungi</taxon>
        <taxon>Dikarya</taxon>
        <taxon>Ascomycota</taxon>
        <taxon>Pezizomycotina</taxon>
        <taxon>Dothideomycetes</taxon>
        <taxon>Pleosporomycetidae</taxon>
        <taxon>Pleosporales</taxon>
        <taxon>Corynesporascaceae</taxon>
        <taxon>Corynespora</taxon>
    </lineage>
</organism>
<feature type="compositionally biased region" description="Pro residues" evidence="1">
    <location>
        <begin position="110"/>
        <end position="126"/>
    </location>
</feature>